<comment type="function">
    <text evidence="3">Component of the ASTRA complex involved in chromatin remodeling.</text>
</comment>
<dbReference type="InterPro" id="IPR036322">
    <property type="entry name" value="WD40_repeat_dom_sf"/>
</dbReference>
<feature type="repeat" description="WD" evidence="7">
    <location>
        <begin position="12"/>
        <end position="53"/>
    </location>
</feature>
<evidence type="ECO:0000256" key="6">
    <source>
        <dbReference type="ARBA" id="ARBA00040563"/>
    </source>
</evidence>
<comment type="similarity">
    <text evidence="4">Belongs to the WD repeat ASA1 family.</text>
</comment>
<dbReference type="EMBL" id="JAVRRD010000004">
    <property type="protein sequence ID" value="KAK5060192.1"/>
    <property type="molecule type" value="Genomic_DNA"/>
</dbReference>
<keyword evidence="9" id="KW-1185">Reference proteome</keyword>
<dbReference type="SUPFAM" id="SSF50978">
    <property type="entry name" value="WD40 repeat-like"/>
    <property type="match status" value="1"/>
</dbReference>
<dbReference type="RefSeq" id="XP_064710013.1">
    <property type="nucleotide sequence ID" value="XM_064853614.1"/>
</dbReference>
<comment type="caution">
    <text evidence="8">The sequence shown here is derived from an EMBL/GenBank/DDBJ whole genome shotgun (WGS) entry which is preliminary data.</text>
</comment>
<evidence type="ECO:0000256" key="7">
    <source>
        <dbReference type="PROSITE-ProRule" id="PRU00221"/>
    </source>
</evidence>
<organism evidence="8 9">
    <name type="scientific">Exophiala bonariae</name>
    <dbReference type="NCBI Taxonomy" id="1690606"/>
    <lineage>
        <taxon>Eukaryota</taxon>
        <taxon>Fungi</taxon>
        <taxon>Dikarya</taxon>
        <taxon>Ascomycota</taxon>
        <taxon>Pezizomycotina</taxon>
        <taxon>Eurotiomycetes</taxon>
        <taxon>Chaetothyriomycetidae</taxon>
        <taxon>Chaetothyriales</taxon>
        <taxon>Herpotrichiellaceae</taxon>
        <taxon>Exophiala</taxon>
    </lineage>
</organism>
<name>A0AAV9NLS7_9EURO</name>
<dbReference type="Gene3D" id="2.130.10.10">
    <property type="entry name" value="YVTN repeat-like/Quinoprotein amine dehydrogenase"/>
    <property type="match status" value="3"/>
</dbReference>
<keyword evidence="2" id="KW-0677">Repeat</keyword>
<evidence type="ECO:0000313" key="9">
    <source>
        <dbReference type="Proteomes" id="UP001358417"/>
    </source>
</evidence>
<evidence type="ECO:0000256" key="1">
    <source>
        <dbReference type="ARBA" id="ARBA00022574"/>
    </source>
</evidence>
<accession>A0AAV9NLS7</accession>
<sequence length="404" mass="44531">MSESPPAPTYVLRGHSSAVHALEFFGSNTYLASGDTDGWLVIWKLSSKRPVAVWKAHEGGLMQIKQWTGERLITHGRDHKIRVWQLRNEDFPVLSTTLPNETPSDQQETQQQPWLLHSLSVNALNFCAFSLCDQNPARKSLSITTPTPQLLASPNGLDSGGIDIFQLPSERRVSQLQSDPSFNTGMVMAVKLCHTNEPQSKLLLISGYEDGHVMVHSHSGAFDSKDHTWVKLMVGKPHSQPVLSLDVLPSTSHFITSSADAIVAKFALALVETGRVESQSPEKSVNTKHAGQQGLVVRSDGKIFATAGWDGRIRVYSSKTMKELAVLKWHKDGCYAVNFAEVVLDDQKNSSAEAAHFGSSDSTALATRMTALDHIKQEREDKVRSTHWLAAGGKDAKITLWEVY</sequence>
<evidence type="ECO:0000256" key="3">
    <source>
        <dbReference type="ARBA" id="ARBA00037338"/>
    </source>
</evidence>
<dbReference type="Pfam" id="PF00400">
    <property type="entry name" value="WD40"/>
    <property type="match status" value="2"/>
</dbReference>
<dbReference type="AlphaFoldDB" id="A0AAV9NLS7"/>
<keyword evidence="1 7" id="KW-0853">WD repeat</keyword>
<dbReference type="PANTHER" id="PTHR19854">
    <property type="entry name" value="TRANSDUCIN BETA-LIKE 3"/>
    <property type="match status" value="1"/>
</dbReference>
<dbReference type="InterPro" id="IPR015943">
    <property type="entry name" value="WD40/YVTN_repeat-like_dom_sf"/>
</dbReference>
<protein>
    <recommendedName>
        <fullName evidence="6">ASTRA-associated protein 1</fullName>
    </recommendedName>
</protein>
<reference evidence="8 9" key="1">
    <citation type="submission" date="2023-08" db="EMBL/GenBank/DDBJ databases">
        <title>Black Yeasts Isolated from many extreme environments.</title>
        <authorList>
            <person name="Coleine C."/>
            <person name="Stajich J.E."/>
            <person name="Selbmann L."/>
        </authorList>
    </citation>
    <scope>NUCLEOTIDE SEQUENCE [LARGE SCALE GENOMIC DNA]</scope>
    <source>
        <strain evidence="8 9">CCFEE 5792</strain>
    </source>
</reference>
<dbReference type="PROSITE" id="PS00678">
    <property type="entry name" value="WD_REPEATS_1"/>
    <property type="match status" value="1"/>
</dbReference>
<gene>
    <name evidence="8" type="ORF">LTR84_010077</name>
</gene>
<dbReference type="Proteomes" id="UP001358417">
    <property type="component" value="Unassembled WGS sequence"/>
</dbReference>
<dbReference type="InterPro" id="IPR019775">
    <property type="entry name" value="WD40_repeat_CS"/>
</dbReference>
<comment type="subunit">
    <text evidence="5">Component of the ASTRA chromatin remodeling machinery complex.</text>
</comment>
<evidence type="ECO:0000256" key="2">
    <source>
        <dbReference type="ARBA" id="ARBA00022737"/>
    </source>
</evidence>
<evidence type="ECO:0000313" key="8">
    <source>
        <dbReference type="EMBL" id="KAK5060192.1"/>
    </source>
</evidence>
<evidence type="ECO:0000256" key="4">
    <source>
        <dbReference type="ARBA" id="ARBA00037931"/>
    </source>
</evidence>
<dbReference type="InterPro" id="IPR001680">
    <property type="entry name" value="WD40_rpt"/>
</dbReference>
<evidence type="ECO:0000256" key="5">
    <source>
        <dbReference type="ARBA" id="ARBA00038749"/>
    </source>
</evidence>
<dbReference type="SMART" id="SM00320">
    <property type="entry name" value="WD40"/>
    <property type="match status" value="6"/>
</dbReference>
<proteinExistence type="inferred from homology"/>
<dbReference type="GeneID" id="89978235"/>
<dbReference type="PANTHER" id="PTHR19854:SF1">
    <property type="entry name" value="GUANINE NUCLEOTIDE-BINDING PROTEIN SUBUNIT BETA-LIKE PROTEIN 1"/>
    <property type="match status" value="1"/>
</dbReference>
<dbReference type="PROSITE" id="PS50082">
    <property type="entry name" value="WD_REPEATS_2"/>
    <property type="match status" value="1"/>
</dbReference>
<dbReference type="PROSITE" id="PS50294">
    <property type="entry name" value="WD_REPEATS_REGION"/>
    <property type="match status" value="1"/>
</dbReference>